<feature type="transmembrane region" description="Helical" evidence="1">
    <location>
        <begin position="12"/>
        <end position="36"/>
    </location>
</feature>
<reference evidence="3" key="1">
    <citation type="journal article" date="2014" name="Int. J. Syst. Evol. Microbiol.">
        <title>Complete genome sequence of Corynebacterium casei LMG S-19264T (=DSM 44701T), isolated from a smear-ripened cheese.</title>
        <authorList>
            <consortium name="US DOE Joint Genome Institute (JGI-PGF)"/>
            <person name="Walter F."/>
            <person name="Albersmeier A."/>
            <person name="Kalinowski J."/>
            <person name="Ruckert C."/>
        </authorList>
    </citation>
    <scope>NUCLEOTIDE SEQUENCE</scope>
    <source>
        <strain evidence="3">CGMCC 1.15763</strain>
    </source>
</reference>
<organism evidence="3 4">
    <name type="scientific">Polaribacter pacificus</name>
    <dbReference type="NCBI Taxonomy" id="1775173"/>
    <lineage>
        <taxon>Bacteria</taxon>
        <taxon>Pseudomonadati</taxon>
        <taxon>Bacteroidota</taxon>
        <taxon>Flavobacteriia</taxon>
        <taxon>Flavobacteriales</taxon>
        <taxon>Flavobacteriaceae</taxon>
    </lineage>
</organism>
<feature type="transmembrane region" description="Helical" evidence="1">
    <location>
        <begin position="85"/>
        <end position="104"/>
    </location>
</feature>
<evidence type="ECO:0000313" key="3">
    <source>
        <dbReference type="EMBL" id="GGG98452.1"/>
    </source>
</evidence>
<dbReference type="Proteomes" id="UP000633278">
    <property type="component" value="Unassembled WGS sequence"/>
</dbReference>
<dbReference type="InterPro" id="IPR046947">
    <property type="entry name" value="LytR-like"/>
</dbReference>
<protein>
    <recommendedName>
        <fullName evidence="2">HTH LytTR-type domain-containing protein</fullName>
    </recommendedName>
</protein>
<sequence>MNTAEHRIPSIWILIIHASIPFPIAYLYLSFVNLKVKDEVFWTLGKEIFHLSVILLLIGVAIFLLRDVLYTNPDNWSLRYLWEEIRNTFLVGFLLILIVIPLQLERLINIHKLQVHKLPKQVHEQKNTEVVVIKSQDSSESVSLKLQEWLFAEVESNYTEIVSFSETGIDKRLLRIPLKDLEDQLKPFANSYKTHRSYLVNLNAIENISGNAQGYQLRLKNYPKSIPVSRSQIKGFNEAYAKSSSI</sequence>
<dbReference type="GO" id="GO:0000156">
    <property type="term" value="F:phosphorelay response regulator activity"/>
    <property type="evidence" value="ECO:0007669"/>
    <property type="project" value="InterPro"/>
</dbReference>
<dbReference type="InterPro" id="IPR007492">
    <property type="entry name" value="LytTR_DNA-bd_dom"/>
</dbReference>
<dbReference type="Gene3D" id="2.40.50.1020">
    <property type="entry name" value="LytTr DNA-binding domain"/>
    <property type="match status" value="1"/>
</dbReference>
<dbReference type="Pfam" id="PF04397">
    <property type="entry name" value="LytTR"/>
    <property type="match status" value="1"/>
</dbReference>
<dbReference type="SMART" id="SM00850">
    <property type="entry name" value="LytTR"/>
    <property type="match status" value="1"/>
</dbReference>
<keyword evidence="4" id="KW-1185">Reference proteome</keyword>
<comment type="caution">
    <text evidence="3">The sequence shown here is derived from an EMBL/GenBank/DDBJ whole genome shotgun (WGS) entry which is preliminary data.</text>
</comment>
<keyword evidence="1" id="KW-0472">Membrane</keyword>
<keyword evidence="1" id="KW-1133">Transmembrane helix</keyword>
<name>A0A917MDC4_9FLAO</name>
<feature type="transmembrane region" description="Helical" evidence="1">
    <location>
        <begin position="48"/>
        <end position="65"/>
    </location>
</feature>
<dbReference type="AlphaFoldDB" id="A0A917MDC4"/>
<dbReference type="PROSITE" id="PS50930">
    <property type="entry name" value="HTH_LYTTR"/>
    <property type="match status" value="1"/>
</dbReference>
<reference evidence="3" key="2">
    <citation type="submission" date="2020-09" db="EMBL/GenBank/DDBJ databases">
        <authorList>
            <person name="Sun Q."/>
            <person name="Zhou Y."/>
        </authorList>
    </citation>
    <scope>NUCLEOTIDE SEQUENCE</scope>
    <source>
        <strain evidence="3">CGMCC 1.15763</strain>
    </source>
</reference>
<evidence type="ECO:0000313" key="4">
    <source>
        <dbReference type="Proteomes" id="UP000633278"/>
    </source>
</evidence>
<proteinExistence type="predicted"/>
<dbReference type="GO" id="GO:0003677">
    <property type="term" value="F:DNA binding"/>
    <property type="evidence" value="ECO:0007669"/>
    <property type="project" value="InterPro"/>
</dbReference>
<evidence type="ECO:0000256" key="1">
    <source>
        <dbReference type="SAM" id="Phobius"/>
    </source>
</evidence>
<accession>A0A917MDC4</accession>
<dbReference type="PANTHER" id="PTHR37299">
    <property type="entry name" value="TRANSCRIPTIONAL REGULATOR-RELATED"/>
    <property type="match status" value="1"/>
</dbReference>
<feature type="domain" description="HTH LytTR-type" evidence="2">
    <location>
        <begin position="133"/>
        <end position="242"/>
    </location>
</feature>
<dbReference type="PANTHER" id="PTHR37299:SF1">
    <property type="entry name" value="STAGE 0 SPORULATION PROTEIN A HOMOLOG"/>
    <property type="match status" value="1"/>
</dbReference>
<gene>
    <name evidence="3" type="ORF">GCM10011416_15750</name>
</gene>
<keyword evidence="1" id="KW-0812">Transmembrane</keyword>
<evidence type="ECO:0000259" key="2">
    <source>
        <dbReference type="PROSITE" id="PS50930"/>
    </source>
</evidence>
<dbReference type="RefSeq" id="WP_188598775.1">
    <property type="nucleotide sequence ID" value="NZ_BMJW01000002.1"/>
</dbReference>
<dbReference type="EMBL" id="BMJW01000002">
    <property type="protein sequence ID" value="GGG98452.1"/>
    <property type="molecule type" value="Genomic_DNA"/>
</dbReference>